<evidence type="ECO:0000313" key="1">
    <source>
        <dbReference type="EMBL" id="MDZ7281352.1"/>
    </source>
</evidence>
<sequence>MADERRVSAASVKQRLLDLARREGRVYEVVLVRYALERLLYRLSISRYRDEFILKGGMLVTQWLGSASRETRDADFLGHGDADIARIHGIFEELMAIDANDALVFDTAAIRVEPIREGMEYEGIRIRCAALLERSRIPTVIDIGFSDAVMPAAATMEYPSLLGMEKANIRAYPPAAVIAEKFQAMVALGVINGRMKDYHDLWPIPQALHVEADDLDKAVAATFARRRTAIPAVRPDGLTHEFASDADRQRQWNRYAASIRLNDVSLETVVEAAWQLVGPSCVRLLQGAVPKSADRRT</sequence>
<protein>
    <submittedName>
        <fullName evidence="1">Nucleotidyl transferase AbiEii/AbiGii toxin family protein</fullName>
    </submittedName>
</protein>
<gene>
    <name evidence="1" type="ORF">N4G62_04835</name>
</gene>
<keyword evidence="2" id="KW-1185">Reference proteome</keyword>
<evidence type="ECO:0000313" key="2">
    <source>
        <dbReference type="Proteomes" id="UP001292182"/>
    </source>
</evidence>
<proteinExistence type="predicted"/>
<dbReference type="RefSeq" id="WP_322538768.1">
    <property type="nucleotide sequence ID" value="NZ_JAOBTW010000004.1"/>
</dbReference>
<organism evidence="1 2">
    <name type="scientific">Sphingomonas sanguinis</name>
    <dbReference type="NCBI Taxonomy" id="33051"/>
    <lineage>
        <taxon>Bacteria</taxon>
        <taxon>Pseudomonadati</taxon>
        <taxon>Pseudomonadota</taxon>
        <taxon>Alphaproteobacteria</taxon>
        <taxon>Sphingomonadales</taxon>
        <taxon>Sphingomonadaceae</taxon>
        <taxon>Sphingomonas</taxon>
    </lineage>
</organism>
<dbReference type="Pfam" id="PF08843">
    <property type="entry name" value="AbiEii"/>
    <property type="match status" value="1"/>
</dbReference>
<comment type="caution">
    <text evidence="1">The sequence shown here is derived from an EMBL/GenBank/DDBJ whole genome shotgun (WGS) entry which is preliminary data.</text>
</comment>
<dbReference type="GO" id="GO:0016740">
    <property type="term" value="F:transferase activity"/>
    <property type="evidence" value="ECO:0007669"/>
    <property type="project" value="UniProtKB-KW"/>
</dbReference>
<keyword evidence="1" id="KW-0808">Transferase</keyword>
<dbReference type="InterPro" id="IPR014942">
    <property type="entry name" value="AbiEii"/>
</dbReference>
<name>A0ABU5LN45_9SPHN</name>
<reference evidence="2" key="1">
    <citation type="submission" date="2023-07" db="EMBL/GenBank/DDBJ databases">
        <title>Whole genome sequence analysis of rice epiphytic Sphingomonas sanguinis OsEp_Plm_15B2.</title>
        <authorList>
            <person name="Sahu K.P."/>
            <person name="Asharani P."/>
            <person name="Reddy B."/>
            <person name="Kumar A."/>
        </authorList>
    </citation>
    <scope>NUCLEOTIDE SEQUENCE [LARGE SCALE GENOMIC DNA]</scope>
    <source>
        <strain evidence="2">OsEp_Plm_15B2</strain>
    </source>
</reference>
<accession>A0ABU5LN45</accession>
<dbReference type="Proteomes" id="UP001292182">
    <property type="component" value="Unassembled WGS sequence"/>
</dbReference>
<dbReference type="EMBL" id="JAOBTW010000004">
    <property type="protein sequence ID" value="MDZ7281352.1"/>
    <property type="molecule type" value="Genomic_DNA"/>
</dbReference>